<dbReference type="AlphaFoldDB" id="A0A7S2E3H2"/>
<evidence type="ECO:0000313" key="9">
    <source>
        <dbReference type="EMBL" id="CAD9472115.1"/>
    </source>
</evidence>
<proteinExistence type="inferred from homology"/>
<comment type="catalytic activity">
    <reaction evidence="7">
        <text>L-cysteinyl-[protein] + hexadecanoyl-CoA = S-hexadecanoyl-L-cysteinyl-[protein] + CoA</text>
        <dbReference type="Rhea" id="RHEA:36683"/>
        <dbReference type="Rhea" id="RHEA-COMP:10131"/>
        <dbReference type="Rhea" id="RHEA-COMP:11032"/>
        <dbReference type="ChEBI" id="CHEBI:29950"/>
        <dbReference type="ChEBI" id="CHEBI:57287"/>
        <dbReference type="ChEBI" id="CHEBI:57379"/>
        <dbReference type="ChEBI" id="CHEBI:74151"/>
        <dbReference type="EC" id="2.3.1.225"/>
    </reaction>
</comment>
<dbReference type="PANTHER" id="PTHR22883">
    <property type="entry name" value="ZINC FINGER DHHC DOMAIN CONTAINING PROTEIN"/>
    <property type="match status" value="1"/>
</dbReference>
<dbReference type="EC" id="2.3.1.225" evidence="7"/>
<gene>
    <name evidence="9" type="ORF">DSPE1174_LOCUS27578</name>
</gene>
<evidence type="ECO:0000256" key="5">
    <source>
        <dbReference type="ARBA" id="ARBA00023136"/>
    </source>
</evidence>
<feature type="domain" description="Palmitoyltransferase DHHC" evidence="8">
    <location>
        <begin position="247"/>
        <end position="317"/>
    </location>
</feature>
<dbReference type="EMBL" id="HBGS01053451">
    <property type="protein sequence ID" value="CAD9472115.1"/>
    <property type="molecule type" value="Transcribed_RNA"/>
</dbReference>
<sequence length="324" mass="36025">MSRDKKTHNPVAVDEASIGLRGLDPEGVISIAPSINSVDDILTDDDTDHDDNDDTFEYAVGRPQSGSCVTFCGNCFSRTTGKQHTRIVPCFMNTPIKWFRVNEGDSACYESCGYRCCFRLGNFTVLCEKQTMKDSVHRSGSLPLHMGMASRRVPVLMVGPFWPFCLVVTVAPTVLIPVLIFIVFWQVVHIAIMLVLAALTITVLLSLACVACRDPGILRLTRNEPPESLDAKQNKDRARRLDSWTWNDQAQTWRPSGAVYDKDVNVVIKKFDHVCPFTGTAIGAGNLRSFNLFTISIQILLYYAIFVAGYSIYRARVDGYAPAV</sequence>
<dbReference type="Pfam" id="PF01529">
    <property type="entry name" value="DHHC"/>
    <property type="match status" value="1"/>
</dbReference>
<evidence type="ECO:0000256" key="2">
    <source>
        <dbReference type="ARBA" id="ARBA00022679"/>
    </source>
</evidence>
<keyword evidence="2 7" id="KW-0808">Transferase</keyword>
<evidence type="ECO:0000256" key="1">
    <source>
        <dbReference type="ARBA" id="ARBA00004141"/>
    </source>
</evidence>
<keyword evidence="3 7" id="KW-0812">Transmembrane</keyword>
<dbReference type="PANTHER" id="PTHR22883:SF203">
    <property type="entry name" value="PALMITOYLTRANSFERASE"/>
    <property type="match status" value="1"/>
</dbReference>
<evidence type="ECO:0000256" key="4">
    <source>
        <dbReference type="ARBA" id="ARBA00022989"/>
    </source>
</evidence>
<reference evidence="9" key="1">
    <citation type="submission" date="2021-01" db="EMBL/GenBank/DDBJ databases">
        <authorList>
            <person name="Corre E."/>
            <person name="Pelletier E."/>
            <person name="Niang G."/>
            <person name="Scheremetjew M."/>
            <person name="Finn R."/>
            <person name="Kale V."/>
            <person name="Holt S."/>
            <person name="Cochrane G."/>
            <person name="Meng A."/>
            <person name="Brown T."/>
            <person name="Cohen L."/>
        </authorList>
    </citation>
    <scope>NUCLEOTIDE SEQUENCE</scope>
    <source>
        <strain evidence="9">CCMP1381</strain>
    </source>
</reference>
<keyword evidence="5 7" id="KW-0472">Membrane</keyword>
<evidence type="ECO:0000256" key="7">
    <source>
        <dbReference type="RuleBase" id="RU079119"/>
    </source>
</evidence>
<dbReference type="GO" id="GO:0006612">
    <property type="term" value="P:protein targeting to membrane"/>
    <property type="evidence" value="ECO:0007669"/>
    <property type="project" value="TreeGrafter"/>
</dbReference>
<accession>A0A7S2E3H2</accession>
<feature type="transmembrane region" description="Helical" evidence="7">
    <location>
        <begin position="292"/>
        <end position="313"/>
    </location>
</feature>
<protein>
    <recommendedName>
        <fullName evidence="7">Palmitoyltransferase</fullName>
        <ecNumber evidence="7">2.3.1.225</ecNumber>
    </recommendedName>
</protein>
<dbReference type="InterPro" id="IPR001594">
    <property type="entry name" value="Palmitoyltrfase_DHHC"/>
</dbReference>
<dbReference type="GO" id="GO:0005794">
    <property type="term" value="C:Golgi apparatus"/>
    <property type="evidence" value="ECO:0007669"/>
    <property type="project" value="TreeGrafter"/>
</dbReference>
<evidence type="ECO:0000259" key="8">
    <source>
        <dbReference type="Pfam" id="PF01529"/>
    </source>
</evidence>
<feature type="transmembrane region" description="Helical" evidence="7">
    <location>
        <begin position="190"/>
        <end position="212"/>
    </location>
</feature>
<dbReference type="GO" id="GO:0005783">
    <property type="term" value="C:endoplasmic reticulum"/>
    <property type="evidence" value="ECO:0007669"/>
    <property type="project" value="TreeGrafter"/>
</dbReference>
<evidence type="ECO:0000256" key="3">
    <source>
        <dbReference type="ARBA" id="ARBA00022692"/>
    </source>
</evidence>
<comment type="similarity">
    <text evidence="7">Belongs to the DHHC palmitoyltransferase family.</text>
</comment>
<name>A0A7S2E3H2_9STRA</name>
<keyword evidence="4 7" id="KW-1133">Transmembrane helix</keyword>
<dbReference type="PROSITE" id="PS50216">
    <property type="entry name" value="DHHC"/>
    <property type="match status" value="1"/>
</dbReference>
<dbReference type="InterPro" id="IPR039859">
    <property type="entry name" value="PFA4/ZDH16/20/ERF2-like"/>
</dbReference>
<feature type="transmembrane region" description="Helical" evidence="7">
    <location>
        <begin position="161"/>
        <end position="184"/>
    </location>
</feature>
<comment type="subcellular location">
    <subcellularLocation>
        <location evidence="1">Membrane</location>
        <topology evidence="1">Multi-pass membrane protein</topology>
    </subcellularLocation>
</comment>
<dbReference type="GO" id="GO:0019706">
    <property type="term" value="F:protein-cysteine S-palmitoyltransferase activity"/>
    <property type="evidence" value="ECO:0007669"/>
    <property type="project" value="UniProtKB-EC"/>
</dbReference>
<keyword evidence="6 7" id="KW-0012">Acyltransferase</keyword>
<comment type="domain">
    <text evidence="7">The DHHC domain is required for palmitoyltransferase activity.</text>
</comment>
<organism evidence="9">
    <name type="scientific">Octactis speculum</name>
    <dbReference type="NCBI Taxonomy" id="3111310"/>
    <lineage>
        <taxon>Eukaryota</taxon>
        <taxon>Sar</taxon>
        <taxon>Stramenopiles</taxon>
        <taxon>Ochrophyta</taxon>
        <taxon>Dictyochophyceae</taxon>
        <taxon>Dictyochales</taxon>
        <taxon>Dictyochaceae</taxon>
        <taxon>Octactis</taxon>
    </lineage>
</organism>
<dbReference type="GO" id="GO:0016020">
    <property type="term" value="C:membrane"/>
    <property type="evidence" value="ECO:0007669"/>
    <property type="project" value="UniProtKB-SubCell"/>
</dbReference>
<evidence type="ECO:0000256" key="6">
    <source>
        <dbReference type="ARBA" id="ARBA00023315"/>
    </source>
</evidence>